<evidence type="ECO:0000256" key="2">
    <source>
        <dbReference type="ARBA" id="ARBA00023125"/>
    </source>
</evidence>
<feature type="region of interest" description="Disordered" evidence="5">
    <location>
        <begin position="246"/>
        <end position="290"/>
    </location>
</feature>
<keyword evidence="7" id="KW-1185">Reference proteome</keyword>
<dbReference type="InterPro" id="IPR050311">
    <property type="entry name" value="ORC1/CDC6"/>
</dbReference>
<keyword evidence="6" id="KW-0132">Cell division</keyword>
<keyword evidence="4" id="KW-0547">Nucleotide-binding</keyword>
<gene>
    <name evidence="6" type="ORF">PAPYR_365</name>
</gene>
<dbReference type="Gene3D" id="1.10.8.60">
    <property type="match status" value="1"/>
</dbReference>
<dbReference type="PANTHER" id="PTHR10763:SF23">
    <property type="entry name" value="ORIGIN RECOGNITION COMPLEX SUBUNIT 1"/>
    <property type="match status" value="1"/>
</dbReference>
<feature type="compositionally biased region" description="Low complexity" evidence="5">
    <location>
        <begin position="246"/>
        <end position="257"/>
    </location>
</feature>
<keyword evidence="6" id="KW-0131">Cell cycle</keyword>
<feature type="region of interest" description="Disordered" evidence="5">
    <location>
        <begin position="303"/>
        <end position="327"/>
    </location>
</feature>
<evidence type="ECO:0000313" key="6">
    <source>
        <dbReference type="EMBL" id="KAJ4463100.1"/>
    </source>
</evidence>
<dbReference type="GO" id="GO:0051301">
    <property type="term" value="P:cell division"/>
    <property type="evidence" value="ECO:0007669"/>
    <property type="project" value="UniProtKB-KW"/>
</dbReference>
<keyword evidence="4" id="KW-0067">ATP-binding</keyword>
<dbReference type="Gene3D" id="3.40.50.300">
    <property type="entry name" value="P-loop containing nucleotide triphosphate hydrolases"/>
    <property type="match status" value="2"/>
</dbReference>
<dbReference type="EMBL" id="JAPMOS010000001">
    <property type="protein sequence ID" value="KAJ4463100.1"/>
    <property type="molecule type" value="Genomic_DNA"/>
</dbReference>
<proteinExistence type="inferred from homology"/>
<comment type="caution">
    <text evidence="6">The sequence shown here is derived from an EMBL/GenBank/DDBJ whole genome shotgun (WGS) entry which is preliminary data.</text>
</comment>
<feature type="region of interest" description="Disordered" evidence="5">
    <location>
        <begin position="159"/>
        <end position="218"/>
    </location>
</feature>
<keyword evidence="2 4" id="KW-0238">DNA-binding</keyword>
<comment type="function">
    <text evidence="4">Component of the origin recognition complex (ORC) that binds origins of replication. DNA-binding is ATP-dependent, however specific DNA sequences that define origins of replication have not been identified so far. ORC is required to assemble the pre-replication complex necessary to initiate DNA replication.</text>
</comment>
<keyword evidence="4" id="KW-0235">DNA replication</keyword>
<evidence type="ECO:0000256" key="4">
    <source>
        <dbReference type="RuleBase" id="RU365058"/>
    </source>
</evidence>
<evidence type="ECO:0000313" key="7">
    <source>
        <dbReference type="Proteomes" id="UP001141327"/>
    </source>
</evidence>
<comment type="subcellular location">
    <subcellularLocation>
        <location evidence="1 4">Nucleus</location>
    </subcellularLocation>
</comment>
<dbReference type="Proteomes" id="UP001141327">
    <property type="component" value="Unassembled WGS sequence"/>
</dbReference>
<evidence type="ECO:0000256" key="5">
    <source>
        <dbReference type="SAM" id="MobiDB-lite"/>
    </source>
</evidence>
<sequence length="649" mass="71914">MAEFDLALQRTELSYIPKELPCRTTEKVRLINEISQCFDAQKSSSFFLWGPPGTGKTATFFSVTRELLEKKKHFHFLEVNSFQLAHPAQIYAHIWNFVKTVAEAEAQPQPEELPPTELAPGALAKMEPAQIERLFREKTGQVVRSNALYTGVDQLASPHDQSLIGHDMGDDAESSGFDETSARSGDEGRRRPRHSGHSDDDDDGNEGTDDDDGSDAPNMHLAISRRFLAAQTGDMRRLVMQKSLIRASSPASGRPSSVPDSPPTPRGGRSHSPASPRLRPRGNPGLGTSASALKSLQHYFNMMHDQSRRTDSPIRASPRRRGRDEAATIEVPPHRAPLLVMVDEVDYLLDQKGAAPSAQRSTRGKAQNVFFHLFDWASCPGSRLVLVSIANRTHFLDKLSMREQSRLAQTRLLFAEYSAGQLQQIIESRLAGLSVFAPETLSLMAKEIAHAAGDLRVALQICHRALTLAQEDHTRSVAKTPGHPVPARVTLRHIDAAVAISACDPVRMGVRQCAPLQRLFLAAFLRHIAFPALQSDPMWLSFPAPQLQHVLDRFAELSAPRHLPVPELEDLTTIVRGLLDMGLIETHGPAITAVTPLRLACGRLQLRDALRDAIQHDIDLRARAKDPRPLSPLWDQSWLVPILENLFKD</sequence>
<name>A0ABQ8UZX2_9EUKA</name>
<comment type="subunit">
    <text evidence="4">ORC is composed of six subunits.</text>
</comment>
<keyword evidence="3 4" id="KW-0539">Nucleus</keyword>
<feature type="compositionally biased region" description="Basic and acidic residues" evidence="5">
    <location>
        <begin position="180"/>
        <end position="189"/>
    </location>
</feature>
<accession>A0ABQ8UZX2</accession>
<evidence type="ECO:0000256" key="1">
    <source>
        <dbReference type="ARBA" id="ARBA00004123"/>
    </source>
</evidence>
<dbReference type="PANTHER" id="PTHR10763">
    <property type="entry name" value="CELL DIVISION CONTROL PROTEIN 6-RELATED"/>
    <property type="match status" value="1"/>
</dbReference>
<organism evidence="6 7">
    <name type="scientific">Paratrimastix pyriformis</name>
    <dbReference type="NCBI Taxonomy" id="342808"/>
    <lineage>
        <taxon>Eukaryota</taxon>
        <taxon>Metamonada</taxon>
        <taxon>Preaxostyla</taxon>
        <taxon>Paratrimastigidae</taxon>
        <taxon>Paratrimastix</taxon>
    </lineage>
</organism>
<protein>
    <recommendedName>
        <fullName evidence="4">Origin recognition complex subunit 1</fullName>
    </recommendedName>
</protein>
<reference evidence="6" key="1">
    <citation type="journal article" date="2022" name="bioRxiv">
        <title>Genomics of Preaxostyla Flagellates Illuminates Evolutionary Transitions and the Path Towards Mitochondrial Loss.</title>
        <authorList>
            <person name="Novak L.V.F."/>
            <person name="Treitli S.C."/>
            <person name="Pyrih J."/>
            <person name="Halakuc P."/>
            <person name="Pipaliya S.V."/>
            <person name="Vacek V."/>
            <person name="Brzon O."/>
            <person name="Soukal P."/>
            <person name="Eme L."/>
            <person name="Dacks J.B."/>
            <person name="Karnkowska A."/>
            <person name="Elias M."/>
            <person name="Hampl V."/>
        </authorList>
    </citation>
    <scope>NUCLEOTIDE SEQUENCE</scope>
    <source>
        <strain evidence="6">RCP-MX</strain>
    </source>
</reference>
<dbReference type="InterPro" id="IPR027417">
    <property type="entry name" value="P-loop_NTPase"/>
</dbReference>
<evidence type="ECO:0000256" key="3">
    <source>
        <dbReference type="ARBA" id="ARBA00023242"/>
    </source>
</evidence>
<comment type="similarity">
    <text evidence="4">Belongs to the ORC1 family.</text>
</comment>
<dbReference type="SUPFAM" id="SSF52540">
    <property type="entry name" value="P-loop containing nucleoside triphosphate hydrolases"/>
    <property type="match status" value="1"/>
</dbReference>
<feature type="compositionally biased region" description="Acidic residues" evidence="5">
    <location>
        <begin position="199"/>
        <end position="214"/>
    </location>
</feature>